<name>A0A395XND5_9FIRM</name>
<gene>
    <name evidence="1" type="ORF">DWV67_05690</name>
</gene>
<proteinExistence type="predicted"/>
<comment type="caution">
    <text evidence="1">The sequence shown here is derived from an EMBL/GenBank/DDBJ whole genome shotgun (WGS) entry which is preliminary data.</text>
</comment>
<evidence type="ECO:0000313" key="2">
    <source>
        <dbReference type="Proteomes" id="UP000266376"/>
    </source>
</evidence>
<dbReference type="Pfam" id="PF13412">
    <property type="entry name" value="HTH_24"/>
    <property type="match status" value="1"/>
</dbReference>
<sequence length="249" mass="29172">MDIIERDIYALIASGDGIKSREIAKKLNKDRSTVNHYLYNSPYMKDLCYRDENYEWYGLIRQSRPHVGLGDYSGYYGTVAEFLELTEDEWFQMLTEGCRKIGRNLNDTRGLFHSFRDSYKVMKNLFADLSDADVKFDDWEILFELRIKKSRYIRIYADVLVITENYVFSLEFKMNDKILEEEMSQAAKYSPYLEVLFGPQYEVIPVLVLTKAEDLYQYAELAGTTAEIPICSGDMLFNIFDEYLGFLEG</sequence>
<dbReference type="AlphaFoldDB" id="A0A395XND5"/>
<organism evidence="1 2">
    <name type="scientific">Dorea formicigenerans</name>
    <dbReference type="NCBI Taxonomy" id="39486"/>
    <lineage>
        <taxon>Bacteria</taxon>
        <taxon>Bacillati</taxon>
        <taxon>Bacillota</taxon>
        <taxon>Clostridia</taxon>
        <taxon>Lachnospirales</taxon>
        <taxon>Lachnospiraceae</taxon>
        <taxon>Dorea</taxon>
    </lineage>
</organism>
<accession>A0A395XND5</accession>
<protein>
    <submittedName>
        <fullName evidence="1">Winged helix-turn-helix transcriptional regulator</fullName>
    </submittedName>
</protein>
<dbReference type="Proteomes" id="UP000266376">
    <property type="component" value="Unassembled WGS sequence"/>
</dbReference>
<evidence type="ECO:0000313" key="1">
    <source>
        <dbReference type="EMBL" id="RGW54234.1"/>
    </source>
</evidence>
<dbReference type="EMBL" id="QSAJ01000010">
    <property type="protein sequence ID" value="RGW54234.1"/>
    <property type="molecule type" value="Genomic_DNA"/>
</dbReference>
<reference evidence="1 2" key="1">
    <citation type="submission" date="2018-08" db="EMBL/GenBank/DDBJ databases">
        <title>A genome reference for cultivated species of the human gut microbiota.</title>
        <authorList>
            <person name="Zou Y."/>
            <person name="Xue W."/>
            <person name="Luo G."/>
        </authorList>
    </citation>
    <scope>NUCLEOTIDE SEQUENCE [LARGE SCALE GENOMIC DNA]</scope>
    <source>
        <strain evidence="1 2">AF12-11</strain>
    </source>
</reference>